<reference evidence="3 4" key="1">
    <citation type="submission" date="2018-10" db="EMBL/GenBank/DDBJ databases">
        <authorList>
            <person name="Chen W.-M."/>
        </authorList>
    </citation>
    <scope>NUCLEOTIDE SEQUENCE [LARGE SCALE GENOMIC DNA]</scope>
    <source>
        <strain evidence="3 4">THS-13</strain>
    </source>
</reference>
<comment type="caution">
    <text evidence="3">The sequence shown here is derived from an EMBL/GenBank/DDBJ whole genome shotgun (WGS) entry which is preliminary data.</text>
</comment>
<evidence type="ECO:0000259" key="2">
    <source>
        <dbReference type="Pfam" id="PF11740"/>
    </source>
</evidence>
<keyword evidence="4" id="KW-1185">Reference proteome</keyword>
<keyword evidence="3" id="KW-0238">DNA-binding</keyword>
<proteinExistence type="predicted"/>
<organism evidence="3 4">
    <name type="scientific">Stagnimonas aquatica</name>
    <dbReference type="NCBI Taxonomy" id="2689987"/>
    <lineage>
        <taxon>Bacteria</taxon>
        <taxon>Pseudomonadati</taxon>
        <taxon>Pseudomonadota</taxon>
        <taxon>Gammaproteobacteria</taxon>
        <taxon>Nevskiales</taxon>
        <taxon>Nevskiaceae</taxon>
        <taxon>Stagnimonas</taxon>
    </lineage>
</organism>
<evidence type="ECO:0000313" key="4">
    <source>
        <dbReference type="Proteomes" id="UP000282106"/>
    </source>
</evidence>
<keyword evidence="1" id="KW-0175">Coiled coil</keyword>
<dbReference type="Proteomes" id="UP000282106">
    <property type="component" value="Unassembled WGS sequence"/>
</dbReference>
<evidence type="ECO:0000313" key="3">
    <source>
        <dbReference type="EMBL" id="ROH85652.1"/>
    </source>
</evidence>
<dbReference type="GO" id="GO:0003677">
    <property type="term" value="F:DNA binding"/>
    <property type="evidence" value="ECO:0007669"/>
    <property type="project" value="UniProtKB-KW"/>
</dbReference>
<protein>
    <submittedName>
        <fullName evidence="3">DNA-binding protein</fullName>
    </submittedName>
</protein>
<dbReference type="RefSeq" id="WP_123213075.1">
    <property type="nucleotide sequence ID" value="NZ_RJVO01000011.1"/>
</dbReference>
<accession>A0A3N0UZ69</accession>
<dbReference type="InParanoid" id="A0A3N0UZ69"/>
<evidence type="ECO:0000256" key="1">
    <source>
        <dbReference type="SAM" id="Coils"/>
    </source>
</evidence>
<sequence length="343" mass="37991">MRTGVTLIDITRAADQLLAEGERPTVDGVRKVLGTGSPATVNNLLKEYYQALPTRLNLPAAIATAAAELYQKIRETAQGEVAEQQENFQRDLAADREKLSADRSAFESDKASLQQQLAALTSDKQGLQEQLSALQAKVVGLERSLSEQTERAAAAQSRALSATEERERATAKHAAEVAHLREQAEGNERHLLARIEDQKTQTKRIATEREKEAAAAQSRISALETSVSESSKLLAATRGELATAQRDLTRERELRTEVEAALSHAQERFTKEQQAWTAERERLKNEVMLEQSAIKHLRQERDDAMREAARQEGKAMALLGQLDEVRGELIAQRNSQDRVAKAP</sequence>
<dbReference type="Pfam" id="PF11740">
    <property type="entry name" value="KfrA_N"/>
    <property type="match status" value="1"/>
</dbReference>
<dbReference type="EMBL" id="RJVO01000011">
    <property type="protein sequence ID" value="ROH85652.1"/>
    <property type="molecule type" value="Genomic_DNA"/>
</dbReference>
<dbReference type="InterPro" id="IPR021104">
    <property type="entry name" value="KfrA_DNA-bd_N"/>
</dbReference>
<gene>
    <name evidence="3" type="ORF">ED208_16745</name>
</gene>
<dbReference type="AlphaFoldDB" id="A0A3N0UZ69"/>
<name>A0A3N0UZ69_9GAMM</name>
<feature type="coiled-coil region" evidence="1">
    <location>
        <begin position="67"/>
        <end position="172"/>
    </location>
</feature>
<feature type="coiled-coil region" evidence="1">
    <location>
        <begin position="266"/>
        <end position="314"/>
    </location>
</feature>
<feature type="domain" description="KfrA N-terminal DNA-binding" evidence="2">
    <location>
        <begin position="9"/>
        <end position="117"/>
    </location>
</feature>